<keyword evidence="1" id="KW-1133">Transmembrane helix</keyword>
<comment type="caution">
    <text evidence="2">The sequence shown here is derived from an EMBL/GenBank/DDBJ whole genome shotgun (WGS) entry which is preliminary data.</text>
</comment>
<evidence type="ECO:0000313" key="3">
    <source>
        <dbReference type="Proteomes" id="UP001299235"/>
    </source>
</evidence>
<keyword evidence="3" id="KW-1185">Reference proteome</keyword>
<organism evidence="2 3">
    <name type="scientific">Hominisplanchenecus faecis</name>
    <dbReference type="NCBI Taxonomy" id="2885351"/>
    <lineage>
        <taxon>Bacteria</taxon>
        <taxon>Bacillati</taxon>
        <taxon>Bacillota</taxon>
        <taxon>Clostridia</taxon>
        <taxon>Lachnospirales</taxon>
        <taxon>Lachnospiraceae</taxon>
        <taxon>Hominisplanchenecus</taxon>
    </lineage>
</organism>
<dbReference type="RefSeq" id="WP_022119895.1">
    <property type="nucleotide sequence ID" value="NZ_JAJEQE010000030.1"/>
</dbReference>
<reference evidence="2 3" key="1">
    <citation type="submission" date="2021-10" db="EMBL/GenBank/DDBJ databases">
        <title>Anaerobic single-cell dispensing facilitates the cultivation of human gut bacteria.</title>
        <authorList>
            <person name="Afrizal A."/>
        </authorList>
    </citation>
    <scope>NUCLEOTIDE SEQUENCE [LARGE SCALE GENOMIC DNA]</scope>
    <source>
        <strain evidence="2 3">CLA-AA-H246</strain>
    </source>
</reference>
<keyword evidence="1" id="KW-0812">Transmembrane</keyword>
<keyword evidence="1" id="KW-0472">Membrane</keyword>
<sequence length="142" mass="16172">MEKQEKNCRPDNLYYCGIVLPLAGILFLALLRLLKIPLNHILLPCIFHKLTGLYCPGCGGTRAVYWLLKGNVAYSLHYHSIVLYGAVLYVWYMLSNTVQYVSRGRITIGMKYRPVYGKIAVVLLVVNTIWKNGNLLLFHKGL</sequence>
<feature type="transmembrane region" description="Helical" evidence="1">
    <location>
        <begin position="115"/>
        <end position="133"/>
    </location>
</feature>
<dbReference type="EMBL" id="JAJEQE010000030">
    <property type="protein sequence ID" value="MCC2149431.1"/>
    <property type="molecule type" value="Genomic_DNA"/>
</dbReference>
<evidence type="ECO:0000256" key="1">
    <source>
        <dbReference type="SAM" id="Phobius"/>
    </source>
</evidence>
<evidence type="ECO:0000313" key="2">
    <source>
        <dbReference type="EMBL" id="MCC2149431.1"/>
    </source>
</evidence>
<dbReference type="Proteomes" id="UP001299235">
    <property type="component" value="Unassembled WGS sequence"/>
</dbReference>
<proteinExistence type="predicted"/>
<accession>A0ABS8EW53</accession>
<feature type="transmembrane region" description="Helical" evidence="1">
    <location>
        <begin position="76"/>
        <end position="94"/>
    </location>
</feature>
<feature type="transmembrane region" description="Helical" evidence="1">
    <location>
        <begin position="12"/>
        <end position="34"/>
    </location>
</feature>
<dbReference type="InterPro" id="IPR021215">
    <property type="entry name" value="DUF2752"/>
</dbReference>
<name>A0ABS8EW53_9FIRM</name>
<dbReference type="Pfam" id="PF10825">
    <property type="entry name" value="DUF2752"/>
    <property type="match status" value="1"/>
</dbReference>
<gene>
    <name evidence="2" type="ORF">LKD42_09210</name>
</gene>
<protein>
    <submittedName>
        <fullName evidence="2">DUF2752 domain-containing protein</fullName>
    </submittedName>
</protein>